<protein>
    <submittedName>
        <fullName evidence="3">Uncharacterized protein</fullName>
    </submittedName>
</protein>
<evidence type="ECO:0000256" key="2">
    <source>
        <dbReference type="ARBA" id="ARBA00022679"/>
    </source>
</evidence>
<proteinExistence type="predicted"/>
<keyword evidence="1" id="KW-0328">Glycosyltransferase</keyword>
<dbReference type="AlphaFoldDB" id="A0AA40ES06"/>
<sequence>MRLSILAPLSASPRPRLFHRELRLRLRRFVSLAFYPWNNTHSHRLPTAMDSTPLRGGAQKIGPRMRLLLVQTAHGLTPSSGGYKANVCLLRNLSALGHATTQVCYAFPKEFDEYVRRAKAKGVNPDVQELKPVVVTDGKNTQHQLHINEFTDEWGVRNTTIARHDSRIKGLTDVYAKAITDFKPTHVLFNDALTMKVTAGHALRGSFKRVCIVHSAEQLPFGPYCAGVEGHCLSAKVENEMLRKLDRVWSVSKAIQRYAWEHGRLKTQFLAHTPWTFLDVDTGRMPVIRHNVDKEEIGMVNPSPIKGLDILLGLAAKFPHMKFVTWTSWGSKPRHIKRMKAYPNIRIEPTTPNTNEIWDRIKILLAPSIWHEAWGLIVTEAQLRGIPVIASNSGGLPEAKVNVPPIIPINPVTGHHRDSNEDYIIPEQDLGPWEEALEKLMTDREEYLTLAALSAVKTAGWLKGVGLRTHESWFQSMM</sequence>
<keyword evidence="2" id="KW-0808">Transferase</keyword>
<evidence type="ECO:0000313" key="3">
    <source>
        <dbReference type="EMBL" id="KAK0744446.1"/>
    </source>
</evidence>
<dbReference type="PANTHER" id="PTHR12526:SF510">
    <property type="entry name" value="D-INOSITOL 3-PHOSPHATE GLYCOSYLTRANSFERASE"/>
    <property type="match status" value="1"/>
</dbReference>
<reference evidence="3" key="1">
    <citation type="submission" date="2023-06" db="EMBL/GenBank/DDBJ databases">
        <title>Genome-scale phylogeny and comparative genomics of the fungal order Sordariales.</title>
        <authorList>
            <consortium name="Lawrence Berkeley National Laboratory"/>
            <person name="Hensen N."/>
            <person name="Bonometti L."/>
            <person name="Westerberg I."/>
            <person name="Brannstrom I.O."/>
            <person name="Guillou S."/>
            <person name="Cros-Aarteil S."/>
            <person name="Calhoun S."/>
            <person name="Haridas S."/>
            <person name="Kuo A."/>
            <person name="Mondo S."/>
            <person name="Pangilinan J."/>
            <person name="Riley R."/>
            <person name="Labutti K."/>
            <person name="Andreopoulos B."/>
            <person name="Lipzen A."/>
            <person name="Chen C."/>
            <person name="Yanf M."/>
            <person name="Daum C."/>
            <person name="Ng V."/>
            <person name="Clum A."/>
            <person name="Steindorff A."/>
            <person name="Ohm R."/>
            <person name="Martin F."/>
            <person name="Silar P."/>
            <person name="Natvig D."/>
            <person name="Lalanne C."/>
            <person name="Gautier V."/>
            <person name="Ament-Velasquez S.L."/>
            <person name="Kruys A."/>
            <person name="Hutchinson M.I."/>
            <person name="Powell A.J."/>
            <person name="Barry K."/>
            <person name="Miller A.N."/>
            <person name="Grigoriev I.V."/>
            <person name="Debuchy R."/>
            <person name="Gladieux P."/>
            <person name="Thoren M.H."/>
            <person name="Johannesson H."/>
        </authorList>
    </citation>
    <scope>NUCLEOTIDE SEQUENCE</scope>
    <source>
        <strain evidence="3">CBS 540.89</strain>
    </source>
</reference>
<evidence type="ECO:0000256" key="1">
    <source>
        <dbReference type="ARBA" id="ARBA00022676"/>
    </source>
</evidence>
<name>A0AA40ES06_9PEZI</name>
<dbReference type="EMBL" id="JAUKTV010000002">
    <property type="protein sequence ID" value="KAK0744446.1"/>
    <property type="molecule type" value="Genomic_DNA"/>
</dbReference>
<evidence type="ECO:0000313" key="4">
    <source>
        <dbReference type="Proteomes" id="UP001172159"/>
    </source>
</evidence>
<gene>
    <name evidence="3" type="ORF">B0T21DRAFT_428926</name>
</gene>
<dbReference type="Proteomes" id="UP001172159">
    <property type="component" value="Unassembled WGS sequence"/>
</dbReference>
<dbReference type="SUPFAM" id="SSF53756">
    <property type="entry name" value="UDP-Glycosyltransferase/glycogen phosphorylase"/>
    <property type="match status" value="1"/>
</dbReference>
<dbReference type="GO" id="GO:0016757">
    <property type="term" value="F:glycosyltransferase activity"/>
    <property type="evidence" value="ECO:0007669"/>
    <property type="project" value="UniProtKB-KW"/>
</dbReference>
<accession>A0AA40ES06</accession>
<dbReference type="Gene3D" id="3.40.50.2000">
    <property type="entry name" value="Glycogen Phosphorylase B"/>
    <property type="match status" value="1"/>
</dbReference>
<dbReference type="Pfam" id="PF13692">
    <property type="entry name" value="Glyco_trans_1_4"/>
    <property type="match status" value="1"/>
</dbReference>
<keyword evidence="4" id="KW-1185">Reference proteome</keyword>
<organism evidence="3 4">
    <name type="scientific">Apiosordaria backusii</name>
    <dbReference type="NCBI Taxonomy" id="314023"/>
    <lineage>
        <taxon>Eukaryota</taxon>
        <taxon>Fungi</taxon>
        <taxon>Dikarya</taxon>
        <taxon>Ascomycota</taxon>
        <taxon>Pezizomycotina</taxon>
        <taxon>Sordariomycetes</taxon>
        <taxon>Sordariomycetidae</taxon>
        <taxon>Sordariales</taxon>
        <taxon>Lasiosphaeriaceae</taxon>
        <taxon>Apiosordaria</taxon>
    </lineage>
</organism>
<comment type="caution">
    <text evidence="3">The sequence shown here is derived from an EMBL/GenBank/DDBJ whole genome shotgun (WGS) entry which is preliminary data.</text>
</comment>
<dbReference type="PANTHER" id="PTHR12526">
    <property type="entry name" value="GLYCOSYLTRANSFERASE"/>
    <property type="match status" value="1"/>
</dbReference>